<keyword evidence="2" id="KW-1185">Reference proteome</keyword>
<comment type="caution">
    <text evidence="1">The sequence shown here is derived from an EMBL/GenBank/DDBJ whole genome shotgun (WGS) entry which is preliminary data.</text>
</comment>
<evidence type="ECO:0000313" key="1">
    <source>
        <dbReference type="EMBL" id="MCI97841.1"/>
    </source>
</evidence>
<name>A0A392WGY0_9FABA</name>
<protein>
    <submittedName>
        <fullName evidence="1">Uncharacterized protein</fullName>
    </submittedName>
</protein>
<organism evidence="1 2">
    <name type="scientific">Trifolium medium</name>
    <dbReference type="NCBI Taxonomy" id="97028"/>
    <lineage>
        <taxon>Eukaryota</taxon>
        <taxon>Viridiplantae</taxon>
        <taxon>Streptophyta</taxon>
        <taxon>Embryophyta</taxon>
        <taxon>Tracheophyta</taxon>
        <taxon>Spermatophyta</taxon>
        <taxon>Magnoliopsida</taxon>
        <taxon>eudicotyledons</taxon>
        <taxon>Gunneridae</taxon>
        <taxon>Pentapetalae</taxon>
        <taxon>rosids</taxon>
        <taxon>fabids</taxon>
        <taxon>Fabales</taxon>
        <taxon>Fabaceae</taxon>
        <taxon>Papilionoideae</taxon>
        <taxon>50 kb inversion clade</taxon>
        <taxon>NPAAA clade</taxon>
        <taxon>Hologalegina</taxon>
        <taxon>IRL clade</taxon>
        <taxon>Trifolieae</taxon>
        <taxon>Trifolium</taxon>
    </lineage>
</organism>
<sequence length="28" mass="2753">RKTGLPSAPGLELLSLAQLAACAGSAEK</sequence>
<proteinExistence type="predicted"/>
<reference evidence="1 2" key="1">
    <citation type="journal article" date="2018" name="Front. Plant Sci.">
        <title>Red Clover (Trifolium pratense) and Zigzag Clover (T. medium) - A Picture of Genomic Similarities and Differences.</title>
        <authorList>
            <person name="Dluhosova J."/>
            <person name="Istvanek J."/>
            <person name="Nedelnik J."/>
            <person name="Repkova J."/>
        </authorList>
    </citation>
    <scope>NUCLEOTIDE SEQUENCE [LARGE SCALE GENOMIC DNA]</scope>
    <source>
        <strain evidence="2">cv. 10/8</strain>
        <tissue evidence="1">Leaf</tissue>
    </source>
</reference>
<evidence type="ECO:0000313" key="2">
    <source>
        <dbReference type="Proteomes" id="UP000265520"/>
    </source>
</evidence>
<feature type="non-terminal residue" evidence="1">
    <location>
        <position position="1"/>
    </location>
</feature>
<accession>A0A392WGY0</accession>
<dbReference type="AlphaFoldDB" id="A0A392WGY0"/>
<dbReference type="EMBL" id="LXQA011455774">
    <property type="protein sequence ID" value="MCI97841.1"/>
    <property type="molecule type" value="Genomic_DNA"/>
</dbReference>
<dbReference type="Proteomes" id="UP000265520">
    <property type="component" value="Unassembled WGS sequence"/>
</dbReference>